<dbReference type="OrthoDB" id="10016208at2"/>
<proteinExistence type="predicted"/>
<name>A0A229VXR9_9BIFI</name>
<evidence type="ECO:0000313" key="3">
    <source>
        <dbReference type="Proteomes" id="UP000215433"/>
    </source>
</evidence>
<dbReference type="AlphaFoldDB" id="A0A229VXR9"/>
<protein>
    <submittedName>
        <fullName evidence="2">Uncharacterized protein</fullName>
    </submittedName>
</protein>
<dbReference type="RefSeq" id="WP_093960428.1">
    <property type="nucleotide sequence ID" value="NZ_NEWD01000016.1"/>
</dbReference>
<evidence type="ECO:0000256" key="1">
    <source>
        <dbReference type="SAM" id="MobiDB-lite"/>
    </source>
</evidence>
<feature type="region of interest" description="Disordered" evidence="1">
    <location>
        <begin position="153"/>
        <end position="202"/>
    </location>
</feature>
<comment type="caution">
    <text evidence="2">The sequence shown here is derived from an EMBL/GenBank/DDBJ whole genome shotgun (WGS) entry which is preliminary data.</text>
</comment>
<dbReference type="Proteomes" id="UP000215433">
    <property type="component" value="Unassembled WGS sequence"/>
</dbReference>
<accession>A0A229VXR9</accession>
<feature type="compositionally biased region" description="Basic residues" evidence="1">
    <location>
        <begin position="188"/>
        <end position="202"/>
    </location>
</feature>
<reference evidence="2 3" key="1">
    <citation type="submission" date="2017-05" db="EMBL/GenBank/DDBJ databases">
        <title>Bifidobacterium vansinderenii sp. nov.</title>
        <authorList>
            <person name="Lugli G.A."/>
            <person name="Duranti S."/>
            <person name="Mangifesta M."/>
        </authorList>
    </citation>
    <scope>NUCLEOTIDE SEQUENCE [LARGE SCALE GENOMIC DNA]</scope>
    <source>
        <strain evidence="2 3">Tam10B</strain>
    </source>
</reference>
<evidence type="ECO:0000313" key="2">
    <source>
        <dbReference type="EMBL" id="OXN00402.1"/>
    </source>
</evidence>
<keyword evidence="3" id="KW-1185">Reference proteome</keyword>
<gene>
    <name evidence="2" type="ORF">Tam10B_1272</name>
</gene>
<organism evidence="2 3">
    <name type="scientific">Bifidobacterium vansinderenii</name>
    <dbReference type="NCBI Taxonomy" id="1984871"/>
    <lineage>
        <taxon>Bacteria</taxon>
        <taxon>Bacillati</taxon>
        <taxon>Actinomycetota</taxon>
        <taxon>Actinomycetes</taxon>
        <taxon>Bifidobacteriales</taxon>
        <taxon>Bifidobacteriaceae</taxon>
        <taxon>Bifidobacterium</taxon>
    </lineage>
</organism>
<sequence>MIREVDGVFYCSTSDAAVLLRLPYLRVIRLREMRLGDSCVRIGNHWFYNLDEVLRLSREEFRGGDPLERLAGVLSGDGAVQRFLAGEAVAGVLTDVWASGPSVEPALTQYWPRYGREVEGMGISYERSTDPVDGRLHLRVVLRDADMLRAFLEKHGHGSGESGSREPGSGKRSGKGSAGSRGSGRGGSGKRVRGRRSKRLAE</sequence>
<dbReference type="EMBL" id="NEWD01000016">
    <property type="protein sequence ID" value="OXN00402.1"/>
    <property type="molecule type" value="Genomic_DNA"/>
</dbReference>
<feature type="compositionally biased region" description="Gly residues" evidence="1">
    <location>
        <begin position="176"/>
        <end position="187"/>
    </location>
</feature>